<dbReference type="Pfam" id="PF01073">
    <property type="entry name" value="3Beta_HSD"/>
    <property type="match status" value="1"/>
</dbReference>
<feature type="domain" description="3-beta hydroxysteroid dehydrogenase/isomerase" evidence="2">
    <location>
        <begin position="6"/>
        <end position="232"/>
    </location>
</feature>
<organism evidence="3 4">
    <name type="scientific">Loigolactobacillus backii</name>
    <dbReference type="NCBI Taxonomy" id="375175"/>
    <lineage>
        <taxon>Bacteria</taxon>
        <taxon>Bacillati</taxon>
        <taxon>Bacillota</taxon>
        <taxon>Bacilli</taxon>
        <taxon>Lactobacillales</taxon>
        <taxon>Lactobacillaceae</taxon>
        <taxon>Loigolactobacillus</taxon>
    </lineage>
</organism>
<dbReference type="OrthoDB" id="9778052at2"/>
<dbReference type="STRING" id="375175.AYR53_06005"/>
<dbReference type="PANTHER" id="PTHR10366:SF564">
    <property type="entry name" value="STEROL-4-ALPHA-CARBOXYLATE 3-DEHYDROGENASE, DECARBOXYLATING"/>
    <property type="match status" value="1"/>
</dbReference>
<dbReference type="Proteomes" id="UP000078582">
    <property type="component" value="Chromosome"/>
</dbReference>
<name>A0A192H1Y1_9LACO</name>
<dbReference type="SUPFAM" id="SSF51735">
    <property type="entry name" value="NAD(P)-binding Rossmann-fold domains"/>
    <property type="match status" value="1"/>
</dbReference>
<dbReference type="Gene3D" id="3.40.50.720">
    <property type="entry name" value="NAD(P)-binding Rossmann-like Domain"/>
    <property type="match status" value="1"/>
</dbReference>
<keyword evidence="4" id="KW-1185">Reference proteome</keyword>
<accession>A0A192H1Y1</accession>
<dbReference type="InterPro" id="IPR002225">
    <property type="entry name" value="3Beta_OHSteriod_DH/Estase"/>
</dbReference>
<keyword evidence="1" id="KW-0560">Oxidoreductase</keyword>
<protein>
    <submittedName>
        <fullName evidence="3">3-beta hydroxysteroid dehydrogenase</fullName>
    </submittedName>
</protein>
<dbReference type="FunFam" id="3.40.50.720:FF:000336">
    <property type="entry name" value="Aldehyde reductase"/>
    <property type="match status" value="1"/>
</dbReference>
<evidence type="ECO:0000256" key="1">
    <source>
        <dbReference type="ARBA" id="ARBA00023002"/>
    </source>
</evidence>
<dbReference type="GO" id="GO:0006694">
    <property type="term" value="P:steroid biosynthetic process"/>
    <property type="evidence" value="ECO:0007669"/>
    <property type="project" value="InterPro"/>
</dbReference>
<gene>
    <name evidence="3" type="ORF">AYR53_06005</name>
</gene>
<evidence type="ECO:0000313" key="3">
    <source>
        <dbReference type="EMBL" id="ANK62370.1"/>
    </source>
</evidence>
<dbReference type="EMBL" id="CP014873">
    <property type="protein sequence ID" value="ANK62370.1"/>
    <property type="molecule type" value="Genomic_DNA"/>
</dbReference>
<dbReference type="GO" id="GO:0016616">
    <property type="term" value="F:oxidoreductase activity, acting on the CH-OH group of donors, NAD or NADP as acceptor"/>
    <property type="evidence" value="ECO:0007669"/>
    <property type="project" value="InterPro"/>
</dbReference>
<dbReference type="InterPro" id="IPR036291">
    <property type="entry name" value="NAD(P)-bd_dom_sf"/>
</dbReference>
<dbReference type="RefSeq" id="WP_068281154.1">
    <property type="nucleotide sequence ID" value="NZ_CP014873.1"/>
</dbReference>
<proteinExistence type="predicted"/>
<evidence type="ECO:0000313" key="4">
    <source>
        <dbReference type="Proteomes" id="UP000078582"/>
    </source>
</evidence>
<sequence>MNNNVLVTGGNGFLSMQLILQLLKQGYSVRATLRSLEKKATVINTLKANSVINLEKLSFVKADLTSDAGWEEAMHNVTYVLSVASPMFSASSKNKNGATEGILRILKQAQTAHVKRVVMTANFGAIGFSNKDKQSLTTEADWTNPNEKGLSAYEKSKLLAEKAAWQYLKTANSKLEFTTVNPVAILGSVLNEHVSDSFGLIKNLIDGSLKRIPNIPLNVVDVRDVVDLHIRAMITPQAKGQRFIASEDGQISLPEIGALIRQKRPQLANQISTKVLPDWIIQTGALVNKQAQEGKFFLDINRNVSNQKAKQVLGWQPLSNNETTILATVDTLLKYDLLH</sequence>
<dbReference type="GeneID" id="42981803"/>
<dbReference type="AlphaFoldDB" id="A0A192H1Y1"/>
<reference evidence="3 4" key="1">
    <citation type="submission" date="2016-03" db="EMBL/GenBank/DDBJ databases">
        <title>Pediococcus and Lactobacillus from brewery environment - whole genome sequencing and assembly.</title>
        <authorList>
            <person name="Behr J."/>
            <person name="Geissler A.J."/>
            <person name="Vogel R.F."/>
        </authorList>
    </citation>
    <scope>NUCLEOTIDE SEQUENCE [LARGE SCALE GENOMIC DNA]</scope>
    <source>
        <strain evidence="3 4">TMW 1.1989</strain>
    </source>
</reference>
<evidence type="ECO:0000259" key="2">
    <source>
        <dbReference type="Pfam" id="PF01073"/>
    </source>
</evidence>
<dbReference type="PANTHER" id="PTHR10366">
    <property type="entry name" value="NAD DEPENDENT EPIMERASE/DEHYDRATASE"/>
    <property type="match status" value="1"/>
</dbReference>
<dbReference type="InterPro" id="IPR050425">
    <property type="entry name" value="NAD(P)_dehydrat-like"/>
</dbReference>